<dbReference type="Gene3D" id="3.40.190.10">
    <property type="entry name" value="Periplasmic binding protein-like II"/>
    <property type="match status" value="1"/>
</dbReference>
<dbReference type="PANTHER" id="PTHR43649">
    <property type="entry name" value="ARABINOSE-BINDING PROTEIN-RELATED"/>
    <property type="match status" value="1"/>
</dbReference>
<evidence type="ECO:0000256" key="3">
    <source>
        <dbReference type="ARBA" id="ARBA00022448"/>
    </source>
</evidence>
<dbReference type="InterPro" id="IPR006059">
    <property type="entry name" value="SBP"/>
</dbReference>
<dbReference type="Pfam" id="PF13416">
    <property type="entry name" value="SBP_bac_8"/>
    <property type="match status" value="1"/>
</dbReference>
<feature type="signal peptide" evidence="7">
    <location>
        <begin position="1"/>
        <end position="23"/>
    </location>
</feature>
<organism evidence="8 9">
    <name type="scientific">Paenibacillus aestuarii</name>
    <dbReference type="NCBI Taxonomy" id="516965"/>
    <lineage>
        <taxon>Bacteria</taxon>
        <taxon>Bacillati</taxon>
        <taxon>Bacillota</taxon>
        <taxon>Bacilli</taxon>
        <taxon>Bacillales</taxon>
        <taxon>Paenibacillaceae</taxon>
        <taxon>Paenibacillus</taxon>
    </lineage>
</organism>
<keyword evidence="9" id="KW-1185">Reference proteome</keyword>
<reference evidence="9" key="1">
    <citation type="journal article" date="2019" name="Int. J. Syst. Evol. Microbiol.">
        <title>The Global Catalogue of Microorganisms (GCM) 10K type strain sequencing project: providing services to taxonomists for standard genome sequencing and annotation.</title>
        <authorList>
            <consortium name="The Broad Institute Genomics Platform"/>
            <consortium name="The Broad Institute Genome Sequencing Center for Infectious Disease"/>
            <person name="Wu L."/>
            <person name="Ma J."/>
        </authorList>
    </citation>
    <scope>NUCLEOTIDE SEQUENCE [LARGE SCALE GENOMIC DNA]</scope>
    <source>
        <strain evidence="9">KACC 11904</strain>
    </source>
</reference>
<feature type="chain" id="PRO_5045338348" evidence="7">
    <location>
        <begin position="24"/>
        <end position="439"/>
    </location>
</feature>
<evidence type="ECO:0000256" key="7">
    <source>
        <dbReference type="SAM" id="SignalP"/>
    </source>
</evidence>
<comment type="similarity">
    <text evidence="2">Belongs to the bacterial solute-binding protein 1 family.</text>
</comment>
<protein>
    <submittedName>
        <fullName evidence="8">Sugar ABC transporter substrate-binding protein</fullName>
    </submittedName>
</protein>
<dbReference type="EMBL" id="JBHSMJ010000026">
    <property type="protein sequence ID" value="MFC5450580.1"/>
    <property type="molecule type" value="Genomic_DNA"/>
</dbReference>
<evidence type="ECO:0000256" key="1">
    <source>
        <dbReference type="ARBA" id="ARBA00004196"/>
    </source>
</evidence>
<accession>A0ABW0KB77</accession>
<gene>
    <name evidence="8" type="ORF">ACFPOG_20205</name>
</gene>
<evidence type="ECO:0000256" key="4">
    <source>
        <dbReference type="ARBA" id="ARBA00022729"/>
    </source>
</evidence>
<dbReference type="InterPro" id="IPR050490">
    <property type="entry name" value="Bact_solute-bd_prot1"/>
</dbReference>
<evidence type="ECO:0000256" key="2">
    <source>
        <dbReference type="ARBA" id="ARBA00008520"/>
    </source>
</evidence>
<keyword evidence="4 7" id="KW-0732">Signal</keyword>
<dbReference type="PROSITE" id="PS01037">
    <property type="entry name" value="SBP_BACTERIAL_1"/>
    <property type="match status" value="1"/>
</dbReference>
<dbReference type="InterPro" id="IPR006061">
    <property type="entry name" value="SBP_1_CS"/>
</dbReference>
<dbReference type="CDD" id="cd13585">
    <property type="entry name" value="PBP2_TMBP_like"/>
    <property type="match status" value="1"/>
</dbReference>
<dbReference type="PROSITE" id="PS51257">
    <property type="entry name" value="PROKAR_LIPOPROTEIN"/>
    <property type="match status" value="1"/>
</dbReference>
<dbReference type="RefSeq" id="WP_270885226.1">
    <property type="nucleotide sequence ID" value="NZ_JAQFVF010000088.1"/>
</dbReference>
<name>A0ABW0KB77_9BACL</name>
<dbReference type="Proteomes" id="UP001596044">
    <property type="component" value="Unassembled WGS sequence"/>
</dbReference>
<feature type="region of interest" description="Disordered" evidence="6">
    <location>
        <begin position="26"/>
        <end position="48"/>
    </location>
</feature>
<evidence type="ECO:0000256" key="5">
    <source>
        <dbReference type="ARBA" id="ARBA00022764"/>
    </source>
</evidence>
<sequence>MKTKSKWLSAALTLTLAFGLAGCGQSAEPSKGSGTSASSPNAEASKDTQKKTNLDFVWFSDGNEGEVMKGLLKQYEEKNPNIKVNLVEVAYADMNTKLKTMISGGNPPALARVSDTSTFFNQALDLTPYVGDPNAFAGQFMDTLKSYYVTKDKKIIAVPLDVTANGLIYNKTLFKKAGVEVPTSPDKVWTWTEFEAALKQVMDKGGAKYGLVWDFSTHRWSTLLYEFGGSMMSVDGTKATLNTDNAVKALDFFVKLHKDGVMPTSVWLGGDNPNNLFRSGTVAAHLAGNWMLSNYKTIDNFEWGVTYLPKEVTRSSVPGSKFLMGFKNTKVEKETADLIKFLSSKEANAKYATDSLFMSPRKDNAKLDYAYGKEMFEVFANELAATPAEAGADWSSELANKFQADLKTGIVEVLSGKTTSKAMLDKMNKTVDTIISESK</sequence>
<evidence type="ECO:0000313" key="9">
    <source>
        <dbReference type="Proteomes" id="UP001596044"/>
    </source>
</evidence>
<comment type="caution">
    <text evidence="8">The sequence shown here is derived from an EMBL/GenBank/DDBJ whole genome shotgun (WGS) entry which is preliminary data.</text>
</comment>
<keyword evidence="5" id="KW-0574">Periplasm</keyword>
<dbReference type="PANTHER" id="PTHR43649:SF31">
    <property type="entry name" value="SN-GLYCEROL-3-PHOSPHATE-BINDING PERIPLASMIC PROTEIN UGPB"/>
    <property type="match status" value="1"/>
</dbReference>
<keyword evidence="3" id="KW-0813">Transport</keyword>
<comment type="subcellular location">
    <subcellularLocation>
        <location evidence="1">Cell envelope</location>
    </subcellularLocation>
</comment>
<feature type="compositionally biased region" description="Polar residues" evidence="6">
    <location>
        <begin position="32"/>
        <end position="42"/>
    </location>
</feature>
<evidence type="ECO:0000256" key="6">
    <source>
        <dbReference type="SAM" id="MobiDB-lite"/>
    </source>
</evidence>
<proteinExistence type="inferred from homology"/>
<evidence type="ECO:0000313" key="8">
    <source>
        <dbReference type="EMBL" id="MFC5450580.1"/>
    </source>
</evidence>
<dbReference type="SUPFAM" id="SSF53850">
    <property type="entry name" value="Periplasmic binding protein-like II"/>
    <property type="match status" value="1"/>
</dbReference>